<dbReference type="InterPro" id="IPR013740">
    <property type="entry name" value="Redoxin"/>
</dbReference>
<evidence type="ECO:0000313" key="6">
    <source>
        <dbReference type="EMBL" id="TGD95128.1"/>
    </source>
</evidence>
<dbReference type="Pfam" id="PF08534">
    <property type="entry name" value="Redoxin"/>
    <property type="match status" value="1"/>
</dbReference>
<keyword evidence="7" id="KW-1185">Reference proteome</keyword>
<evidence type="ECO:0000256" key="3">
    <source>
        <dbReference type="ARBA" id="ARBA00023157"/>
    </source>
</evidence>
<evidence type="ECO:0000256" key="2">
    <source>
        <dbReference type="ARBA" id="ARBA00022748"/>
    </source>
</evidence>
<evidence type="ECO:0000256" key="4">
    <source>
        <dbReference type="ARBA" id="ARBA00023284"/>
    </source>
</evidence>
<proteinExistence type="predicted"/>
<name>A0A4Z0NH88_9HYPH</name>
<dbReference type="GO" id="GO:0017004">
    <property type="term" value="P:cytochrome complex assembly"/>
    <property type="evidence" value="ECO:0007669"/>
    <property type="project" value="UniProtKB-KW"/>
</dbReference>
<dbReference type="InterPro" id="IPR013766">
    <property type="entry name" value="Thioredoxin_domain"/>
</dbReference>
<dbReference type="GO" id="GO:0015036">
    <property type="term" value="F:disulfide oxidoreductase activity"/>
    <property type="evidence" value="ECO:0007669"/>
    <property type="project" value="UniProtKB-ARBA"/>
</dbReference>
<sequence>MTSVSIAARPGRLSEAEIRIAKRPIGFRTARAAPRRDAALRRRMWPAMALALAWLVPSGAVRAQEAAAPVPAPALPVAVVDPPRRLPEVAFQDAGGARLDLGGFRGRVVLLNLWATWCGPCVLEMPSLDRLQGALADQPFRVVAVSLDRDGKRPVDAFYRRANLTALAKYFDPRARIPSDLSTTGLPLTLVIDHQGRQVGAFQGSVDWDRGEVKEYLRPFLDRARDCDCAAPLP</sequence>
<keyword evidence="2" id="KW-0201">Cytochrome c-type biogenesis</keyword>
<dbReference type="InterPro" id="IPR017937">
    <property type="entry name" value="Thioredoxin_CS"/>
</dbReference>
<dbReference type="Proteomes" id="UP000297535">
    <property type="component" value="Unassembled WGS sequence"/>
</dbReference>
<dbReference type="InterPro" id="IPR036249">
    <property type="entry name" value="Thioredoxin-like_sf"/>
</dbReference>
<comment type="subcellular location">
    <subcellularLocation>
        <location evidence="1">Cell envelope</location>
    </subcellularLocation>
</comment>
<evidence type="ECO:0000259" key="5">
    <source>
        <dbReference type="PROSITE" id="PS51352"/>
    </source>
</evidence>
<gene>
    <name evidence="6" type="ORF">EU555_29575</name>
</gene>
<evidence type="ECO:0000313" key="7">
    <source>
        <dbReference type="Proteomes" id="UP000297535"/>
    </source>
</evidence>
<evidence type="ECO:0000256" key="1">
    <source>
        <dbReference type="ARBA" id="ARBA00004196"/>
    </source>
</evidence>
<dbReference type="OrthoDB" id="9799347at2"/>
<feature type="domain" description="Thioredoxin" evidence="5">
    <location>
        <begin position="66"/>
        <end position="226"/>
    </location>
</feature>
<organism evidence="6 7">
    <name type="scientific">Methylobacterium nonmethylotrophicum</name>
    <dbReference type="NCBI Taxonomy" id="1141884"/>
    <lineage>
        <taxon>Bacteria</taxon>
        <taxon>Pseudomonadati</taxon>
        <taxon>Pseudomonadota</taxon>
        <taxon>Alphaproteobacteria</taxon>
        <taxon>Hyphomicrobiales</taxon>
        <taxon>Methylobacteriaceae</taxon>
        <taxon>Methylobacterium</taxon>
    </lineage>
</organism>
<dbReference type="EMBL" id="SRLB01000033">
    <property type="protein sequence ID" value="TGD95128.1"/>
    <property type="molecule type" value="Genomic_DNA"/>
</dbReference>
<dbReference type="PROSITE" id="PS51352">
    <property type="entry name" value="THIOREDOXIN_2"/>
    <property type="match status" value="1"/>
</dbReference>
<dbReference type="PANTHER" id="PTHR42852">
    <property type="entry name" value="THIOL:DISULFIDE INTERCHANGE PROTEIN DSBE"/>
    <property type="match status" value="1"/>
</dbReference>
<reference evidence="6 7" key="1">
    <citation type="submission" date="2019-04" db="EMBL/GenBank/DDBJ databases">
        <authorList>
            <person name="Feng G."/>
            <person name="Zhu H."/>
        </authorList>
    </citation>
    <scope>NUCLEOTIDE SEQUENCE [LARGE SCALE GENOMIC DNA]</scope>
    <source>
        <strain evidence="6 7">6HR-1</strain>
    </source>
</reference>
<dbReference type="PROSITE" id="PS00194">
    <property type="entry name" value="THIOREDOXIN_1"/>
    <property type="match status" value="1"/>
</dbReference>
<dbReference type="Gene3D" id="3.40.30.10">
    <property type="entry name" value="Glutaredoxin"/>
    <property type="match status" value="1"/>
</dbReference>
<dbReference type="SUPFAM" id="SSF52833">
    <property type="entry name" value="Thioredoxin-like"/>
    <property type="match status" value="1"/>
</dbReference>
<dbReference type="CDD" id="cd02966">
    <property type="entry name" value="TlpA_like_family"/>
    <property type="match status" value="1"/>
</dbReference>
<keyword evidence="3" id="KW-1015">Disulfide bond</keyword>
<accession>A0A4Z0NH88</accession>
<dbReference type="GO" id="GO:0030313">
    <property type="term" value="C:cell envelope"/>
    <property type="evidence" value="ECO:0007669"/>
    <property type="project" value="UniProtKB-SubCell"/>
</dbReference>
<keyword evidence="4" id="KW-0676">Redox-active center</keyword>
<dbReference type="AlphaFoldDB" id="A0A4Z0NH88"/>
<dbReference type="InterPro" id="IPR050553">
    <property type="entry name" value="Thioredoxin_ResA/DsbE_sf"/>
</dbReference>
<dbReference type="PANTHER" id="PTHR42852:SF6">
    <property type="entry name" value="THIOL:DISULFIDE INTERCHANGE PROTEIN DSBE"/>
    <property type="match status" value="1"/>
</dbReference>
<protein>
    <submittedName>
        <fullName evidence="6">TlpA family protein disulfide reductase</fullName>
    </submittedName>
</protein>
<comment type="caution">
    <text evidence="6">The sequence shown here is derived from an EMBL/GenBank/DDBJ whole genome shotgun (WGS) entry which is preliminary data.</text>
</comment>